<organism evidence="2">
    <name type="scientific">viral metagenome</name>
    <dbReference type="NCBI Taxonomy" id="1070528"/>
    <lineage>
        <taxon>unclassified sequences</taxon>
        <taxon>metagenomes</taxon>
        <taxon>organismal metagenomes</taxon>
    </lineage>
</organism>
<dbReference type="InterPro" id="IPR029045">
    <property type="entry name" value="ClpP/crotonase-like_dom_sf"/>
</dbReference>
<feature type="coiled-coil region" evidence="1">
    <location>
        <begin position="113"/>
        <end position="140"/>
    </location>
</feature>
<dbReference type="InterPro" id="IPR023562">
    <property type="entry name" value="ClpP/TepA"/>
</dbReference>
<sequence>MLTRFLISCSYEQLHLTSKNVIVLKNAVDDASVSDTIYKLNKMANKTNVYIYLDTPGGSVESGNRLLTEIKKYNLSCIADKAYSMGFVLLQGCKTRYVTPYARIMQHQISYGIKGEKAKVDSYQQFINQLEDELVVMQANRVLLTPQEFRYKTMNEWWMTGKHALSNNCADKMVDVFCDEKLTKQNYTVNYGPIKLVYSQCPLITDPIDTKIG</sequence>
<dbReference type="EMBL" id="MN738827">
    <property type="protein sequence ID" value="QHT38172.1"/>
    <property type="molecule type" value="Genomic_DNA"/>
</dbReference>
<dbReference type="SUPFAM" id="SSF52096">
    <property type="entry name" value="ClpP/crotonase"/>
    <property type="match status" value="1"/>
</dbReference>
<evidence type="ECO:0000313" key="2">
    <source>
        <dbReference type="EMBL" id="QHT38172.1"/>
    </source>
</evidence>
<dbReference type="AlphaFoldDB" id="A0A6C0FAD7"/>
<evidence type="ECO:0000256" key="1">
    <source>
        <dbReference type="SAM" id="Coils"/>
    </source>
</evidence>
<accession>A0A6C0FAD7</accession>
<protein>
    <recommendedName>
        <fullName evidence="3">Protease</fullName>
    </recommendedName>
</protein>
<proteinExistence type="predicted"/>
<dbReference type="Pfam" id="PF00574">
    <property type="entry name" value="CLP_protease"/>
    <property type="match status" value="1"/>
</dbReference>
<keyword evidence="1" id="KW-0175">Coiled coil</keyword>
<name>A0A6C0FAD7_9ZZZZ</name>
<dbReference type="Gene3D" id="3.90.226.10">
    <property type="entry name" value="2-enoyl-CoA Hydratase, Chain A, domain 1"/>
    <property type="match status" value="1"/>
</dbReference>
<evidence type="ECO:0008006" key="3">
    <source>
        <dbReference type="Google" id="ProtNLM"/>
    </source>
</evidence>
<reference evidence="2" key="1">
    <citation type="journal article" date="2020" name="Nature">
        <title>Giant virus diversity and host interactions through global metagenomics.</title>
        <authorList>
            <person name="Schulz F."/>
            <person name="Roux S."/>
            <person name="Paez-Espino D."/>
            <person name="Jungbluth S."/>
            <person name="Walsh D.A."/>
            <person name="Denef V.J."/>
            <person name="McMahon K.D."/>
            <person name="Konstantinidis K.T."/>
            <person name="Eloe-Fadrosh E.A."/>
            <person name="Kyrpides N.C."/>
            <person name="Woyke T."/>
        </authorList>
    </citation>
    <scope>NUCLEOTIDE SEQUENCE</scope>
    <source>
        <strain evidence="2">GVMAG-S-ERX556049-19</strain>
    </source>
</reference>